<dbReference type="Pfam" id="PF22807">
    <property type="entry name" value="TrAA12"/>
    <property type="match status" value="2"/>
</dbReference>
<dbReference type="PANTHER" id="PTHR33546">
    <property type="entry name" value="LARGE, MULTIFUNCTIONAL SECRETED PROTEIN-RELATED"/>
    <property type="match status" value="1"/>
</dbReference>
<organism evidence="8 9">
    <name type="scientific">Dyella caseinilytica</name>
    <dbReference type="NCBI Taxonomy" id="1849581"/>
    <lineage>
        <taxon>Bacteria</taxon>
        <taxon>Pseudomonadati</taxon>
        <taxon>Pseudomonadota</taxon>
        <taxon>Gammaproteobacteria</taxon>
        <taxon>Lysobacterales</taxon>
        <taxon>Rhodanobacteraceae</taxon>
        <taxon>Dyella</taxon>
    </lineage>
</organism>
<feature type="chain" id="PRO_5047506486" evidence="6">
    <location>
        <begin position="34"/>
        <end position="559"/>
    </location>
</feature>
<keyword evidence="9" id="KW-1185">Reference proteome</keyword>
<keyword evidence="2 4" id="KW-0479">Metal-binding</keyword>
<evidence type="ECO:0000256" key="6">
    <source>
        <dbReference type="SAM" id="SignalP"/>
    </source>
</evidence>
<dbReference type="InterPro" id="IPR036909">
    <property type="entry name" value="Cyt_c-like_dom_sf"/>
</dbReference>
<dbReference type="PROSITE" id="PS51007">
    <property type="entry name" value="CYTC"/>
    <property type="match status" value="1"/>
</dbReference>
<reference evidence="8 9" key="1">
    <citation type="submission" date="2020-10" db="EMBL/GenBank/DDBJ databases">
        <title>Phylogeny of dyella-like bacteria.</title>
        <authorList>
            <person name="Fu J."/>
        </authorList>
    </citation>
    <scope>NUCLEOTIDE SEQUENCE [LARGE SCALE GENOMIC DNA]</scope>
    <source>
        <strain evidence="8 9">DHOB09</strain>
    </source>
</reference>
<dbReference type="Proteomes" id="UP000663181">
    <property type="component" value="Chromosome"/>
</dbReference>
<evidence type="ECO:0000259" key="7">
    <source>
        <dbReference type="PROSITE" id="PS51007"/>
    </source>
</evidence>
<keyword evidence="3 4" id="KW-0408">Iron</keyword>
<evidence type="ECO:0000256" key="1">
    <source>
        <dbReference type="ARBA" id="ARBA00022617"/>
    </source>
</evidence>
<evidence type="ECO:0000256" key="5">
    <source>
        <dbReference type="SAM" id="MobiDB-lite"/>
    </source>
</evidence>
<keyword evidence="6" id="KW-0732">Signal</keyword>
<dbReference type="SUPFAM" id="SSF50952">
    <property type="entry name" value="Soluble quinoprotein glucose dehydrogenase"/>
    <property type="match status" value="1"/>
</dbReference>
<name>A0ABX7GY00_9GAMM</name>
<keyword evidence="1 4" id="KW-0349">Heme</keyword>
<feature type="signal peptide" evidence="6">
    <location>
        <begin position="1"/>
        <end position="33"/>
    </location>
</feature>
<dbReference type="PROSITE" id="PS51257">
    <property type="entry name" value="PROKAR_LIPOPROTEIN"/>
    <property type="match status" value="1"/>
</dbReference>
<dbReference type="Gene3D" id="2.120.10.30">
    <property type="entry name" value="TolB, C-terminal domain"/>
    <property type="match status" value="1"/>
</dbReference>
<dbReference type="InterPro" id="IPR011042">
    <property type="entry name" value="6-blade_b-propeller_TolB-like"/>
</dbReference>
<feature type="domain" description="Cytochrome c" evidence="7">
    <location>
        <begin position="59"/>
        <end position="137"/>
    </location>
</feature>
<evidence type="ECO:0000313" key="9">
    <source>
        <dbReference type="Proteomes" id="UP000663181"/>
    </source>
</evidence>
<proteinExistence type="predicted"/>
<dbReference type="Gene3D" id="1.10.760.10">
    <property type="entry name" value="Cytochrome c-like domain"/>
    <property type="match status" value="1"/>
</dbReference>
<dbReference type="Pfam" id="PF13442">
    <property type="entry name" value="Cytochrome_CBB3"/>
    <property type="match status" value="1"/>
</dbReference>
<protein>
    <submittedName>
        <fullName evidence="8">PQQ-dependent sugar dehydrogenase</fullName>
    </submittedName>
</protein>
<dbReference type="SUPFAM" id="SSF46626">
    <property type="entry name" value="Cytochrome c"/>
    <property type="match status" value="1"/>
</dbReference>
<evidence type="ECO:0000256" key="4">
    <source>
        <dbReference type="PROSITE-ProRule" id="PRU00433"/>
    </source>
</evidence>
<accession>A0ABX7GY00</accession>
<evidence type="ECO:0000256" key="2">
    <source>
        <dbReference type="ARBA" id="ARBA00022723"/>
    </source>
</evidence>
<dbReference type="EMBL" id="CP064030">
    <property type="protein sequence ID" value="QRN55361.1"/>
    <property type="molecule type" value="Genomic_DNA"/>
</dbReference>
<dbReference type="PANTHER" id="PTHR33546:SF1">
    <property type="entry name" value="LARGE, MULTIFUNCTIONAL SECRETED PROTEIN"/>
    <property type="match status" value="1"/>
</dbReference>
<sequence>MAKHAFIRLSSFSPLCVAFVAGLSGWAVSAACAAADTTAFHDAPSAASSVVNPYQGQPAAISAGGQLYAAHCASCHGGSGQGSGNIPGLAHGATQQATDGALFWFITRGAVNNGMPSWAALPAQQRWQIVAYLKTLPTAKAVPVQQTAAIASTITTPPPQPPFTDFRYESPGKVRKITVNDLPPPYATESAGNGPTMAPRPDGVMPKAPEGFKVNLYAEGLGTPRVIRVAPNGDIFLAESGTGQIRIFRGMTADGKPQQTSVFATHLNRPYGIAFYPLGPNPQWVYIGDTDAVVRFPYHNGDLQARGKAEHVVDLPHGPGHWTRDVAFSLDNKTMYVAVGSGSNVDDPDTTPAEKNRADILAYDPDGSHMRVYAWGIRNPSGIAIDPQNGQLWTTVNERDGLGDNLVPDYITSVREGGFYGWPWWYMGSHQDPRHAGKHPELKDKVITPDVILQPHNASLQITFYEANRFPESYKGDLFAAEHGSWNRSTRVGYEVIRIPRHHTSKAGGEYEDFLTGFVLPNGQVWGRPVSVTAAPDGSLLVTDDGSNSIWRVDYVGAK</sequence>
<feature type="region of interest" description="Disordered" evidence="5">
    <location>
        <begin position="178"/>
        <end position="199"/>
    </location>
</feature>
<evidence type="ECO:0000313" key="8">
    <source>
        <dbReference type="EMBL" id="QRN55361.1"/>
    </source>
</evidence>
<evidence type="ECO:0000256" key="3">
    <source>
        <dbReference type="ARBA" id="ARBA00023004"/>
    </source>
</evidence>
<dbReference type="InterPro" id="IPR054539">
    <property type="entry name" value="Beta-prop_PDH"/>
</dbReference>
<dbReference type="InterPro" id="IPR009056">
    <property type="entry name" value="Cyt_c-like_dom"/>
</dbReference>
<gene>
    <name evidence="8" type="ORF">ISN74_08580</name>
</gene>
<dbReference type="InterPro" id="IPR011041">
    <property type="entry name" value="Quinoprot_gluc/sorb_DH_b-prop"/>
</dbReference>